<accession>A0A836BSP5</accession>
<evidence type="ECO:0000256" key="1">
    <source>
        <dbReference type="SAM" id="MobiDB-lite"/>
    </source>
</evidence>
<keyword evidence="3" id="KW-1185">Reference proteome</keyword>
<gene>
    <name evidence="2" type="ORF">HYH03_013887</name>
</gene>
<feature type="compositionally biased region" description="Low complexity" evidence="1">
    <location>
        <begin position="120"/>
        <end position="131"/>
    </location>
</feature>
<evidence type="ECO:0000313" key="3">
    <source>
        <dbReference type="Proteomes" id="UP000612055"/>
    </source>
</evidence>
<reference evidence="2" key="1">
    <citation type="journal article" date="2020" name="bioRxiv">
        <title>Comparative genomics of Chlamydomonas.</title>
        <authorList>
            <person name="Craig R.J."/>
            <person name="Hasan A.R."/>
            <person name="Ness R.W."/>
            <person name="Keightley P.D."/>
        </authorList>
    </citation>
    <scope>NUCLEOTIDE SEQUENCE</scope>
    <source>
        <strain evidence="2">CCAP 11/70</strain>
    </source>
</reference>
<proteinExistence type="predicted"/>
<feature type="compositionally biased region" description="Low complexity" evidence="1">
    <location>
        <begin position="305"/>
        <end position="320"/>
    </location>
</feature>
<feature type="compositionally biased region" description="Low complexity" evidence="1">
    <location>
        <begin position="147"/>
        <end position="158"/>
    </location>
</feature>
<feature type="region of interest" description="Disordered" evidence="1">
    <location>
        <begin position="254"/>
        <end position="341"/>
    </location>
</feature>
<organism evidence="2 3">
    <name type="scientific">Edaphochlamys debaryana</name>
    <dbReference type="NCBI Taxonomy" id="47281"/>
    <lineage>
        <taxon>Eukaryota</taxon>
        <taxon>Viridiplantae</taxon>
        <taxon>Chlorophyta</taxon>
        <taxon>core chlorophytes</taxon>
        <taxon>Chlorophyceae</taxon>
        <taxon>CS clade</taxon>
        <taxon>Chlamydomonadales</taxon>
        <taxon>Chlamydomonadales incertae sedis</taxon>
        <taxon>Edaphochlamys</taxon>
    </lineage>
</organism>
<dbReference type="Proteomes" id="UP000612055">
    <property type="component" value="Unassembled WGS sequence"/>
</dbReference>
<feature type="compositionally biased region" description="Low complexity" evidence="1">
    <location>
        <begin position="258"/>
        <end position="273"/>
    </location>
</feature>
<name>A0A836BSP5_9CHLO</name>
<sequence length="629" mass="61423">MESLNLSALPRLKVLRKSSALLGLEPGTTTATFLDGLLGSVAAGPDTTVPVAIDPALAAVLGCGGSGVSLVLPWMASTVGSEPAAAPPSHPADPPSTPPSRTQSLPLPTVARPDRARVHPPAASTNAANAPRTGPQTNGPAMHRPGSRSQGSSVHGSGQGVVMASVAAAATAAAEAAQASGAHSPTRHSAGPPVPAASAALTDGWLLRSLRCPSPRSQGLAPASSLASLNALRSSIAGAAPACVGADGRAPLTRTKAAPEAGAGADPAAPRASLPRRRRQLQLWLDSPSASASPRAGAAQGGAAGAPATPTTPAAESSPADGHPSRTAAAPPPLLHPRDSAGCVASPFATAAAVTTGSGLPTAASASAGSPRADARRSSPWQLLPAAPAAVTAASNSSGSIGSAGGGGLASVQRRWVRSASTDGTAAGGTGLFTSGGEPGPAAPCLMVRGLSWAAPSPKAGAAEAAAEAAAAAAAAAAVKARAAGVGDSSGGRRLLGGSNYSWRRRGQAAAANGYSTAADGSDPNAAVTPACYRFPPREPAGRGSVPFRCPNWVETHPTNCPSGNGEGEWADEESDGLMVLRLRPAAAGTWAGKGGWAAEGRPLQGWGGAAAEKEEEDYVAMVAACACV</sequence>
<protein>
    <submittedName>
        <fullName evidence="2">Uncharacterized protein</fullName>
    </submittedName>
</protein>
<feature type="compositionally biased region" description="Pro residues" evidence="1">
    <location>
        <begin position="85"/>
        <end position="98"/>
    </location>
</feature>
<feature type="region of interest" description="Disordered" evidence="1">
    <location>
        <begin position="80"/>
        <end position="158"/>
    </location>
</feature>
<evidence type="ECO:0000313" key="2">
    <source>
        <dbReference type="EMBL" id="KAG2487465.1"/>
    </source>
</evidence>
<dbReference type="EMBL" id="JAEHOE010000096">
    <property type="protein sequence ID" value="KAG2487465.1"/>
    <property type="molecule type" value="Genomic_DNA"/>
</dbReference>
<dbReference type="AlphaFoldDB" id="A0A836BSP5"/>
<feature type="compositionally biased region" description="Low complexity" evidence="1">
    <location>
        <begin position="281"/>
        <end position="298"/>
    </location>
</feature>
<comment type="caution">
    <text evidence="2">The sequence shown here is derived from an EMBL/GenBank/DDBJ whole genome shotgun (WGS) entry which is preliminary data.</text>
</comment>